<dbReference type="SUPFAM" id="SSF54523">
    <property type="entry name" value="Pili subunits"/>
    <property type="match status" value="1"/>
</dbReference>
<comment type="caution">
    <text evidence="2">The sequence shown here is derived from an EMBL/GenBank/DDBJ whole genome shotgun (WGS) entry which is preliminary data.</text>
</comment>
<keyword evidence="1" id="KW-0472">Membrane</keyword>
<name>A0ABV2CVU9_9RHOO</name>
<evidence type="ECO:0000256" key="1">
    <source>
        <dbReference type="SAM" id="Phobius"/>
    </source>
</evidence>
<keyword evidence="1" id="KW-1133">Transmembrane helix</keyword>
<proteinExistence type="predicted"/>
<dbReference type="InterPro" id="IPR012902">
    <property type="entry name" value="N_methyl_site"/>
</dbReference>
<dbReference type="InterPro" id="IPR045584">
    <property type="entry name" value="Pilin-like"/>
</dbReference>
<protein>
    <submittedName>
        <fullName evidence="2">Type II secretion system protein</fullName>
    </submittedName>
</protein>
<dbReference type="RefSeq" id="WP_345923004.1">
    <property type="nucleotide sequence ID" value="NZ_JBDIVF010000001.1"/>
</dbReference>
<dbReference type="NCBIfam" id="TIGR02532">
    <property type="entry name" value="IV_pilin_GFxxxE"/>
    <property type="match status" value="1"/>
</dbReference>
<accession>A0ABV2CVU9</accession>
<dbReference type="Gene3D" id="3.30.700.10">
    <property type="entry name" value="Glycoprotein, Type 4 Pilin"/>
    <property type="match status" value="1"/>
</dbReference>
<organism evidence="2 3">
    <name type="scientific">Uliginosibacterium paludis</name>
    <dbReference type="NCBI Taxonomy" id="1615952"/>
    <lineage>
        <taxon>Bacteria</taxon>
        <taxon>Pseudomonadati</taxon>
        <taxon>Pseudomonadota</taxon>
        <taxon>Betaproteobacteria</taxon>
        <taxon>Rhodocyclales</taxon>
        <taxon>Zoogloeaceae</taxon>
        <taxon>Uliginosibacterium</taxon>
    </lineage>
</organism>
<keyword evidence="1" id="KW-0812">Transmembrane</keyword>
<reference evidence="2 3" key="1">
    <citation type="submission" date="2024-07" db="EMBL/GenBank/DDBJ databases">
        <title>Uliginosibacterium paludis KCTC:42655.</title>
        <authorList>
            <person name="Kim M.K."/>
        </authorList>
    </citation>
    <scope>NUCLEOTIDE SEQUENCE [LARGE SCALE GENOMIC DNA]</scope>
    <source>
        <strain evidence="2 3">KCTC 42655</strain>
    </source>
</reference>
<dbReference type="PANTHER" id="PTHR30093">
    <property type="entry name" value="GENERAL SECRETION PATHWAY PROTEIN G"/>
    <property type="match status" value="1"/>
</dbReference>
<sequence length="154" mass="15944">MKKQNGFTLIELVVVMVILGIMAAVALPKFVNMTGQARLAKMNGAVAAVQSSITLIHAKWLAAGSPTATAAGTTISYEGGSLDVFTDMVNGYPKTTAFQSTKNIAGLDSNFVTTTAGTITDKDKSTCYFTIADSAGTGVPPVVTTTNLTEANCQ</sequence>
<keyword evidence="3" id="KW-1185">Reference proteome</keyword>
<gene>
    <name evidence="2" type="ORF">ABVT11_19480</name>
</gene>
<dbReference type="Proteomes" id="UP001548590">
    <property type="component" value="Unassembled WGS sequence"/>
</dbReference>
<dbReference type="Pfam" id="PF07963">
    <property type="entry name" value="N_methyl"/>
    <property type="match status" value="1"/>
</dbReference>
<dbReference type="PANTHER" id="PTHR30093:SF7">
    <property type="entry name" value="MSHA MAJOR PILIN SUBUNIT MSHA"/>
    <property type="match status" value="1"/>
</dbReference>
<evidence type="ECO:0000313" key="3">
    <source>
        <dbReference type="Proteomes" id="UP001548590"/>
    </source>
</evidence>
<feature type="transmembrane region" description="Helical" evidence="1">
    <location>
        <begin position="6"/>
        <end position="31"/>
    </location>
</feature>
<dbReference type="EMBL" id="JBEWLZ010000019">
    <property type="protein sequence ID" value="MET1492031.1"/>
    <property type="molecule type" value="Genomic_DNA"/>
</dbReference>
<evidence type="ECO:0000313" key="2">
    <source>
        <dbReference type="EMBL" id="MET1492031.1"/>
    </source>
</evidence>